<organism evidence="13 14">
    <name type="scientific">Hypocrea atroviridis (strain ATCC 20476 / IMI 206040)</name>
    <name type="common">Trichoderma atroviride</name>
    <dbReference type="NCBI Taxonomy" id="452589"/>
    <lineage>
        <taxon>Eukaryota</taxon>
        <taxon>Fungi</taxon>
        <taxon>Dikarya</taxon>
        <taxon>Ascomycota</taxon>
        <taxon>Pezizomycotina</taxon>
        <taxon>Sordariomycetes</taxon>
        <taxon>Hypocreomycetidae</taxon>
        <taxon>Hypocreales</taxon>
        <taxon>Hypocreaceae</taxon>
        <taxon>Trichoderma</taxon>
    </lineage>
</organism>
<feature type="domain" description="Chitin-binding type-1" evidence="11">
    <location>
        <begin position="425"/>
        <end position="472"/>
    </location>
</feature>
<evidence type="ECO:0000256" key="1">
    <source>
        <dbReference type="ARBA" id="ARBA00001941"/>
    </source>
</evidence>
<keyword evidence="7" id="KW-0170">Cobalt</keyword>
<evidence type="ECO:0000256" key="4">
    <source>
        <dbReference type="ARBA" id="ARBA00022729"/>
    </source>
</evidence>
<evidence type="ECO:0000256" key="6">
    <source>
        <dbReference type="ARBA" id="ARBA00023277"/>
    </source>
</evidence>
<proteinExistence type="predicted"/>
<keyword evidence="4 10" id="KW-0732">Signal</keyword>
<dbReference type="SUPFAM" id="SSF57016">
    <property type="entry name" value="Plant lectins/antimicrobial peptides"/>
    <property type="match status" value="2"/>
</dbReference>
<evidence type="ECO:0000256" key="2">
    <source>
        <dbReference type="ARBA" id="ARBA00022669"/>
    </source>
</evidence>
<dbReference type="GO" id="GO:0008061">
    <property type="term" value="F:chitin binding"/>
    <property type="evidence" value="ECO:0007669"/>
    <property type="project" value="UniProtKB-UniRule"/>
</dbReference>
<keyword evidence="3" id="KW-0479">Metal-binding</keyword>
<dbReference type="GO" id="GO:0016810">
    <property type="term" value="F:hydrolase activity, acting on carbon-nitrogen (but not peptide) bonds"/>
    <property type="evidence" value="ECO:0007669"/>
    <property type="project" value="InterPro"/>
</dbReference>
<evidence type="ECO:0000256" key="9">
    <source>
        <dbReference type="SAM" id="MobiDB-lite"/>
    </source>
</evidence>
<dbReference type="OMA" id="ENWYRSV"/>
<dbReference type="EMBL" id="ABDG02000023">
    <property type="protein sequence ID" value="EHK46116.1"/>
    <property type="molecule type" value="Genomic_DNA"/>
</dbReference>
<dbReference type="PANTHER" id="PTHR46471">
    <property type="entry name" value="CHITIN DEACETYLASE"/>
    <property type="match status" value="1"/>
</dbReference>
<comment type="cofactor">
    <cofactor evidence="1">
        <name>Co(2+)</name>
        <dbReference type="ChEBI" id="CHEBI:48828"/>
    </cofactor>
</comment>
<dbReference type="Gene3D" id="3.20.20.370">
    <property type="entry name" value="Glycoside hydrolase/deacetylase"/>
    <property type="match status" value="1"/>
</dbReference>
<dbReference type="CDD" id="cd10951">
    <property type="entry name" value="CE4_ClCDA_like"/>
    <property type="match status" value="1"/>
</dbReference>
<dbReference type="InterPro" id="IPR001002">
    <property type="entry name" value="Chitin-bd_1"/>
</dbReference>
<comment type="caution">
    <text evidence="8">Lacks conserved residue(s) required for the propagation of feature annotation.</text>
</comment>
<comment type="caution">
    <text evidence="13">The sequence shown here is derived from an EMBL/GenBank/DDBJ whole genome shotgun (WGS) entry which is preliminary data.</text>
</comment>
<evidence type="ECO:0000256" key="8">
    <source>
        <dbReference type="PROSITE-ProRule" id="PRU00261"/>
    </source>
</evidence>
<evidence type="ECO:0000256" key="10">
    <source>
        <dbReference type="SAM" id="SignalP"/>
    </source>
</evidence>
<dbReference type="SMART" id="SM00270">
    <property type="entry name" value="ChtBD1"/>
    <property type="match status" value="2"/>
</dbReference>
<dbReference type="AlphaFoldDB" id="G9NTS8"/>
<dbReference type="PROSITE" id="PS51677">
    <property type="entry name" value="NODB"/>
    <property type="match status" value="1"/>
</dbReference>
<dbReference type="PROSITE" id="PS50941">
    <property type="entry name" value="CHIT_BIND_I_2"/>
    <property type="match status" value="2"/>
</dbReference>
<dbReference type="GO" id="GO:0005975">
    <property type="term" value="P:carbohydrate metabolic process"/>
    <property type="evidence" value="ECO:0007669"/>
    <property type="project" value="InterPro"/>
</dbReference>
<evidence type="ECO:0000256" key="7">
    <source>
        <dbReference type="ARBA" id="ARBA00023285"/>
    </source>
</evidence>
<evidence type="ECO:0000313" key="14">
    <source>
        <dbReference type="Proteomes" id="UP000005426"/>
    </source>
</evidence>
<gene>
    <name evidence="13" type="ORF">TRIATDRAFT_292288</name>
</gene>
<feature type="domain" description="NodB homology" evidence="12">
    <location>
        <begin position="120"/>
        <end position="315"/>
    </location>
</feature>
<evidence type="ECO:0000259" key="11">
    <source>
        <dbReference type="PROSITE" id="PS50941"/>
    </source>
</evidence>
<dbReference type="Pfam" id="PF00187">
    <property type="entry name" value="Chitin_bind_1"/>
    <property type="match status" value="1"/>
</dbReference>
<dbReference type="CDD" id="cd00035">
    <property type="entry name" value="ChtBD1"/>
    <property type="match status" value="1"/>
</dbReference>
<feature type="chain" id="PRO_5003524808" evidence="10">
    <location>
        <begin position="23"/>
        <end position="478"/>
    </location>
</feature>
<evidence type="ECO:0000256" key="3">
    <source>
        <dbReference type="ARBA" id="ARBA00022723"/>
    </source>
</evidence>
<feature type="signal peptide" evidence="10">
    <location>
        <begin position="1"/>
        <end position="22"/>
    </location>
</feature>
<feature type="domain" description="Chitin-binding type-1" evidence="11">
    <location>
        <begin position="42"/>
        <end position="87"/>
    </location>
</feature>
<dbReference type="HOGENOM" id="CLU_021264_11_3_1"/>
<dbReference type="PANTHER" id="PTHR46471:SF2">
    <property type="entry name" value="CHITIN DEACETYLASE-RELATED"/>
    <property type="match status" value="1"/>
</dbReference>
<keyword evidence="2 8" id="KW-0147">Chitin-binding</keyword>
<name>G9NTS8_HYPAI</name>
<keyword evidence="6" id="KW-0119">Carbohydrate metabolism</keyword>
<dbReference type="Gene3D" id="3.30.60.10">
    <property type="entry name" value="Endochitinase-like"/>
    <property type="match status" value="2"/>
</dbReference>
<dbReference type="eggNOG" id="ENOG502QRIP">
    <property type="taxonomic scope" value="Eukaryota"/>
</dbReference>
<evidence type="ECO:0000256" key="5">
    <source>
        <dbReference type="ARBA" id="ARBA00022801"/>
    </source>
</evidence>
<dbReference type="Proteomes" id="UP000005426">
    <property type="component" value="Unassembled WGS sequence"/>
</dbReference>
<dbReference type="InterPro" id="IPR036861">
    <property type="entry name" value="Endochitinase-like_sf"/>
</dbReference>
<dbReference type="CDD" id="cd11618">
    <property type="entry name" value="ChtBD1_1"/>
    <property type="match status" value="1"/>
</dbReference>
<protein>
    <submittedName>
        <fullName evidence="13">Carbohydrate esterase family 4 protein</fullName>
    </submittedName>
</protein>
<feature type="disulfide bond" evidence="8">
    <location>
        <begin position="445"/>
        <end position="459"/>
    </location>
</feature>
<dbReference type="Pfam" id="PF01522">
    <property type="entry name" value="Polysacc_deac_1"/>
    <property type="match status" value="1"/>
</dbReference>
<keyword evidence="5" id="KW-0378">Hydrolase</keyword>
<dbReference type="OrthoDB" id="407355at2759"/>
<keyword evidence="8" id="KW-1015">Disulfide bond</keyword>
<dbReference type="GO" id="GO:0046872">
    <property type="term" value="F:metal ion binding"/>
    <property type="evidence" value="ECO:0007669"/>
    <property type="project" value="UniProtKB-KW"/>
</dbReference>
<dbReference type="InterPro" id="IPR011330">
    <property type="entry name" value="Glyco_hydro/deAcase_b/a-brl"/>
</dbReference>
<feature type="region of interest" description="Disordered" evidence="9">
    <location>
        <begin position="354"/>
        <end position="375"/>
    </location>
</feature>
<dbReference type="SMR" id="G9NTS8"/>
<evidence type="ECO:0000259" key="12">
    <source>
        <dbReference type="PROSITE" id="PS51677"/>
    </source>
</evidence>
<dbReference type="InterPro" id="IPR002509">
    <property type="entry name" value="NODB_dom"/>
</dbReference>
<keyword evidence="14" id="KW-1185">Reference proteome</keyword>
<reference evidence="13 14" key="1">
    <citation type="journal article" date="2011" name="Genome Biol.">
        <title>Comparative genome sequence analysis underscores mycoparasitism as the ancestral life style of Trichoderma.</title>
        <authorList>
            <person name="Kubicek C.P."/>
            <person name="Herrera-Estrella A."/>
            <person name="Seidl-Seiboth V."/>
            <person name="Martinez D.A."/>
            <person name="Druzhinina I.S."/>
            <person name="Thon M."/>
            <person name="Zeilinger S."/>
            <person name="Casas-Flores S."/>
            <person name="Horwitz B.A."/>
            <person name="Mukherjee P.K."/>
            <person name="Mukherjee M."/>
            <person name="Kredics L."/>
            <person name="Alcaraz L.D."/>
            <person name="Aerts A."/>
            <person name="Antal Z."/>
            <person name="Atanasova L."/>
            <person name="Cervantes-Badillo M.G."/>
            <person name="Challacombe J."/>
            <person name="Chertkov O."/>
            <person name="McCluskey K."/>
            <person name="Coulpier F."/>
            <person name="Deshpande N."/>
            <person name="von Doehren H."/>
            <person name="Ebbole D.J."/>
            <person name="Esquivel-Naranjo E.U."/>
            <person name="Fekete E."/>
            <person name="Flipphi M."/>
            <person name="Glaser F."/>
            <person name="Gomez-Rodriguez E.Y."/>
            <person name="Gruber S."/>
            <person name="Han C."/>
            <person name="Henrissat B."/>
            <person name="Hermosa R."/>
            <person name="Hernandez-Onate M."/>
            <person name="Karaffa L."/>
            <person name="Kosti I."/>
            <person name="Le Crom S."/>
            <person name="Lindquist E."/>
            <person name="Lucas S."/>
            <person name="Luebeck M."/>
            <person name="Luebeck P.S."/>
            <person name="Margeot A."/>
            <person name="Metz B."/>
            <person name="Misra M."/>
            <person name="Nevalainen H."/>
            <person name="Omann M."/>
            <person name="Packer N."/>
            <person name="Perrone G."/>
            <person name="Uresti-Rivera E.E."/>
            <person name="Salamov A."/>
            <person name="Schmoll M."/>
            <person name="Seiboth B."/>
            <person name="Shapiro H."/>
            <person name="Sukno S."/>
            <person name="Tamayo-Ramos J.A."/>
            <person name="Tisch D."/>
            <person name="Wiest A."/>
            <person name="Wilkinson H.H."/>
            <person name="Zhang M."/>
            <person name="Coutinho P.M."/>
            <person name="Kenerley C.M."/>
            <person name="Monte E."/>
            <person name="Baker S.E."/>
            <person name="Grigoriev I.V."/>
        </authorList>
    </citation>
    <scope>NUCLEOTIDE SEQUENCE [LARGE SCALE GENOMIC DNA]</scope>
    <source>
        <strain evidence="14">ATCC 20476 / IMI 206040</strain>
    </source>
</reference>
<evidence type="ECO:0000313" key="13">
    <source>
        <dbReference type="EMBL" id="EHK46116.1"/>
    </source>
</evidence>
<accession>G9NTS8</accession>
<dbReference type="SUPFAM" id="SSF88713">
    <property type="entry name" value="Glycoside hydrolase/deacetylase"/>
    <property type="match status" value="1"/>
</dbReference>
<sequence>MLHHCWALYAALVATWVLVTSALEDYDHSTSHLEKRYPKSEDGRCGVNFGTRCEDDEGCSAEGWCGTGYSYCSAPACQLEYGPYCDANRRPLGANTEDWPRPHVGDVPYGQAIFNCKKPGTVALTFDDGPWKYTEQLLDVLEEYNVKATFFITGRNLGKGAINDPELDWARLIHRMKADGHQIASHTWSHQRLPTLSKTLLRQQMIYNEIALADILGFFPTYMRPPYSASNEDVDEWLGELGYHVTYFDLDTQGYLHDSEDEIEECKNIVDKAFTNKDLETDSYLHIEHDTVYETVSTLVSYTIDALYHAGFTAVTVGQCLDDPEENWYRWPDHEDKKRSLEALEERAPHHFNQTLGTRNHTNGTSTNNVFESNQHSSSRHFRLQPFKPQPSVKGSRLTLNQALSHPASRLFGKSFPLRQLPFNETRCGAEFASISCERNQIEKCCSKAGWCGSTGEHCLDGCQEEFGRCASPLMPDH</sequence>
<feature type="disulfide bond" evidence="8">
    <location>
        <begin position="53"/>
        <end position="65"/>
    </location>
</feature>
<dbReference type="STRING" id="452589.G9NTS8"/>